<name>A0A344LTM9_9FLAO</name>
<keyword evidence="1" id="KW-0472">Membrane</keyword>
<protein>
    <submittedName>
        <fullName evidence="2">Uncharacterized protein</fullName>
    </submittedName>
</protein>
<sequence>MEKLQEIFSTRELALIIWGVIIVIFLLIKVKLGDSFTRLIGAFFASKLSAGYLIMILYSICFLYFLNFFGLWDFTLLKDSILWFITFAIVTFFKIDKAYNNNFFIELLNEIFKLTLFLEFVSNLYTFNFWIEFLIFPILLIISLLKSFSELDIKNEITTKFLSNIIAITGLTYFALSVYKSFQDYHNFFSVHNMNSLILPVVLSTLSIPLFYFFALYNTYEQLFLRLPIMNSDPKVQKKLKLQIFYKAKFNLIKVNYLREKLIDFDVNNISDIQEKLDRITSFQ</sequence>
<dbReference type="AlphaFoldDB" id="A0A344LTM9"/>
<dbReference type="KEGG" id="ffl:HYN86_11975"/>
<accession>A0A344LTM9</accession>
<dbReference type="RefSeq" id="WP_113678238.1">
    <property type="nucleotide sequence ID" value="NZ_CP030261.1"/>
</dbReference>
<keyword evidence="1" id="KW-1133">Transmembrane helix</keyword>
<gene>
    <name evidence="2" type="ORF">HYN86_11975</name>
</gene>
<organism evidence="2 3">
    <name type="scientific">Flavobacterium fluviale</name>
    <dbReference type="NCBI Taxonomy" id="2249356"/>
    <lineage>
        <taxon>Bacteria</taxon>
        <taxon>Pseudomonadati</taxon>
        <taxon>Bacteroidota</taxon>
        <taxon>Flavobacteriia</taxon>
        <taxon>Flavobacteriales</taxon>
        <taxon>Flavobacteriaceae</taxon>
        <taxon>Flavobacterium</taxon>
    </lineage>
</organism>
<evidence type="ECO:0000256" key="1">
    <source>
        <dbReference type="SAM" id="Phobius"/>
    </source>
</evidence>
<proteinExistence type="predicted"/>
<evidence type="ECO:0000313" key="3">
    <source>
        <dbReference type="Proteomes" id="UP000251561"/>
    </source>
</evidence>
<dbReference type="Proteomes" id="UP000251561">
    <property type="component" value="Chromosome"/>
</dbReference>
<keyword evidence="1" id="KW-0812">Transmembrane</keyword>
<feature type="transmembrane region" description="Helical" evidence="1">
    <location>
        <begin position="12"/>
        <end position="30"/>
    </location>
</feature>
<dbReference type="OrthoDB" id="1366695at2"/>
<feature type="transmembrane region" description="Helical" evidence="1">
    <location>
        <begin position="50"/>
        <end position="69"/>
    </location>
</feature>
<keyword evidence="3" id="KW-1185">Reference proteome</keyword>
<dbReference type="EMBL" id="CP030261">
    <property type="protein sequence ID" value="AXB57271.1"/>
    <property type="molecule type" value="Genomic_DNA"/>
</dbReference>
<feature type="transmembrane region" description="Helical" evidence="1">
    <location>
        <begin position="127"/>
        <end position="145"/>
    </location>
</feature>
<reference evidence="2 3" key="1">
    <citation type="submission" date="2018-06" db="EMBL/GenBank/DDBJ databases">
        <title>Genome sequencing of Flavobacterium.</title>
        <authorList>
            <person name="Baek M.-G."/>
            <person name="Yi H."/>
        </authorList>
    </citation>
    <scope>NUCLEOTIDE SEQUENCE [LARGE SCALE GENOMIC DNA]</scope>
    <source>
        <strain evidence="2 3">HYN0086</strain>
    </source>
</reference>
<feature type="transmembrane region" description="Helical" evidence="1">
    <location>
        <begin position="196"/>
        <end position="217"/>
    </location>
</feature>
<feature type="transmembrane region" description="Helical" evidence="1">
    <location>
        <begin position="157"/>
        <end position="176"/>
    </location>
</feature>
<evidence type="ECO:0000313" key="2">
    <source>
        <dbReference type="EMBL" id="AXB57271.1"/>
    </source>
</evidence>
<feature type="transmembrane region" description="Helical" evidence="1">
    <location>
        <begin position="81"/>
        <end position="99"/>
    </location>
</feature>